<name>A0A7R9YF18_9STRA</name>
<feature type="region of interest" description="Disordered" evidence="2">
    <location>
        <begin position="198"/>
        <end position="221"/>
    </location>
</feature>
<dbReference type="InterPro" id="IPR036641">
    <property type="entry name" value="HPT_dom_sf"/>
</dbReference>
<evidence type="ECO:0000313" key="4">
    <source>
        <dbReference type="EMBL" id="CAD8262719.1"/>
    </source>
</evidence>
<evidence type="ECO:0000256" key="1">
    <source>
        <dbReference type="PROSITE-ProRule" id="PRU00110"/>
    </source>
</evidence>
<feature type="modified residue" description="Phosphohistidine" evidence="1">
    <location>
        <position position="118"/>
    </location>
</feature>
<feature type="domain" description="HPt" evidence="3">
    <location>
        <begin position="74"/>
        <end position="185"/>
    </location>
</feature>
<keyword evidence="1" id="KW-0597">Phosphoprotein</keyword>
<dbReference type="AlphaFoldDB" id="A0A7R9YF18"/>
<dbReference type="Gene3D" id="1.20.120.160">
    <property type="entry name" value="HPT domain"/>
    <property type="match status" value="1"/>
</dbReference>
<feature type="region of interest" description="Disordered" evidence="2">
    <location>
        <begin position="1"/>
        <end position="57"/>
    </location>
</feature>
<protein>
    <recommendedName>
        <fullName evidence="3">HPt domain-containing protein</fullName>
    </recommendedName>
</protein>
<evidence type="ECO:0000259" key="3">
    <source>
        <dbReference type="PROSITE" id="PS50894"/>
    </source>
</evidence>
<dbReference type="InterPro" id="IPR008207">
    <property type="entry name" value="Sig_transdc_His_kin_Hpt_dom"/>
</dbReference>
<proteinExistence type="predicted"/>
<dbReference type="Pfam" id="PF01627">
    <property type="entry name" value="Hpt"/>
    <property type="match status" value="1"/>
</dbReference>
<dbReference type="EMBL" id="HBEA01016016">
    <property type="protein sequence ID" value="CAD8262719.1"/>
    <property type="molecule type" value="Transcribed_RNA"/>
</dbReference>
<dbReference type="GO" id="GO:0000160">
    <property type="term" value="P:phosphorelay signal transduction system"/>
    <property type="evidence" value="ECO:0007669"/>
    <property type="project" value="InterPro"/>
</dbReference>
<organism evidence="4">
    <name type="scientific">Pinguiococcus pyrenoidosus</name>
    <dbReference type="NCBI Taxonomy" id="172671"/>
    <lineage>
        <taxon>Eukaryota</taxon>
        <taxon>Sar</taxon>
        <taxon>Stramenopiles</taxon>
        <taxon>Ochrophyta</taxon>
        <taxon>Pinguiophyceae</taxon>
        <taxon>Pinguiochrysidales</taxon>
        <taxon>Pinguiochrysidaceae</taxon>
        <taxon>Pinguiococcus</taxon>
    </lineage>
</organism>
<feature type="compositionally biased region" description="Basic and acidic residues" evidence="2">
    <location>
        <begin position="198"/>
        <end position="213"/>
    </location>
</feature>
<feature type="compositionally biased region" description="Basic and acidic residues" evidence="2">
    <location>
        <begin position="40"/>
        <end position="56"/>
    </location>
</feature>
<feature type="compositionally biased region" description="Low complexity" evidence="2">
    <location>
        <begin position="13"/>
        <end position="23"/>
    </location>
</feature>
<reference evidence="4" key="1">
    <citation type="submission" date="2021-01" db="EMBL/GenBank/DDBJ databases">
        <authorList>
            <person name="Corre E."/>
            <person name="Pelletier E."/>
            <person name="Niang G."/>
            <person name="Scheremetjew M."/>
            <person name="Finn R."/>
            <person name="Kale V."/>
            <person name="Holt S."/>
            <person name="Cochrane G."/>
            <person name="Meng A."/>
            <person name="Brown T."/>
            <person name="Cohen L."/>
        </authorList>
    </citation>
    <scope>NUCLEOTIDE SEQUENCE</scope>
    <source>
        <strain evidence="4">CCMP2078</strain>
    </source>
</reference>
<gene>
    <name evidence="4" type="ORF">PPYR1160_LOCUS12221</name>
</gene>
<dbReference type="SUPFAM" id="SSF47226">
    <property type="entry name" value="Histidine-containing phosphotransfer domain, HPT domain"/>
    <property type="match status" value="1"/>
</dbReference>
<dbReference type="PROSITE" id="PS50894">
    <property type="entry name" value="HPT"/>
    <property type="match status" value="1"/>
</dbReference>
<accession>A0A7R9YF18</accession>
<evidence type="ECO:0000256" key="2">
    <source>
        <dbReference type="SAM" id="MobiDB-lite"/>
    </source>
</evidence>
<sequence length="221" mass="24395">MKRSSQEITPDDAGAAAAGASAARPEEEGDAAQAAAVGTPEEKTAEETKGVPKDDKEEVEIFCERDALTQTGDDTAFLREMVVESFEEIEERMVELRRIFRDRSDPSPSVASVRGLAHSIKGAAACFAYNRLRNAAKALELHARELESAALNRRPGKRQAVGQEEEPVDFTESHFEVLNPEYLDVEVQLTEAKAELQRRGYEVEKPKQPEKPDVAPSMPEQ</sequence>